<dbReference type="InterPro" id="IPR003337">
    <property type="entry name" value="Trehalose_PPase"/>
</dbReference>
<reference evidence="1" key="1">
    <citation type="journal article" date="2020" name="mSystems">
        <title>Genome- and Community-Level Interaction Insights into Carbon Utilization and Element Cycling Functions of Hydrothermarchaeota in Hydrothermal Sediment.</title>
        <authorList>
            <person name="Zhou Z."/>
            <person name="Liu Y."/>
            <person name="Xu W."/>
            <person name="Pan J."/>
            <person name="Luo Z.H."/>
            <person name="Li M."/>
        </authorList>
    </citation>
    <scope>NUCLEOTIDE SEQUENCE [LARGE SCALE GENOMIC DNA]</scope>
    <source>
        <strain evidence="1">SpSt-349</strain>
    </source>
</reference>
<dbReference type="InterPro" id="IPR036412">
    <property type="entry name" value="HAD-like_sf"/>
</dbReference>
<dbReference type="GO" id="GO:0005992">
    <property type="term" value="P:trehalose biosynthetic process"/>
    <property type="evidence" value="ECO:0007669"/>
    <property type="project" value="InterPro"/>
</dbReference>
<comment type="caution">
    <text evidence="1">The sequence shown here is derived from an EMBL/GenBank/DDBJ whole genome shotgun (WGS) entry which is preliminary data.</text>
</comment>
<dbReference type="Pfam" id="PF02358">
    <property type="entry name" value="Trehalose_PPase"/>
    <property type="match status" value="1"/>
</dbReference>
<sequence>MLLNDSSQRLWIFSFDGALTAPGVDRFRARLHRLTRQLLEELAGNPGERVAVLSSRSLEDLVSRVPVPGVFLGGGCGTEWHIPGGESMTLSGRPKELLMEARDHLFPALRDLAELPGVTFEDRRWSAAFHTAGAAPRVKRTLDDKLDQLSRERRIALYRCPDLTELQFLPEITMEFGVRALCRFLKHNGAIVCAGSDANDATALRWVMRQGGTAFSLGRRPLVPGATPLVDLRSLVRQARDLTGIGNALPVRRLERRYSQAA</sequence>
<organism evidence="1">
    <name type="scientific">Geobacter metallireducens</name>
    <dbReference type="NCBI Taxonomy" id="28232"/>
    <lineage>
        <taxon>Bacteria</taxon>
        <taxon>Pseudomonadati</taxon>
        <taxon>Thermodesulfobacteriota</taxon>
        <taxon>Desulfuromonadia</taxon>
        <taxon>Geobacterales</taxon>
        <taxon>Geobacteraceae</taxon>
        <taxon>Geobacter</taxon>
    </lineage>
</organism>
<gene>
    <name evidence="1" type="ORF">ENQ87_06650</name>
</gene>
<proteinExistence type="predicted"/>
<dbReference type="Gene3D" id="3.30.70.1020">
    <property type="entry name" value="Trehalose-6-phosphate phosphatase related protein, domain 2"/>
    <property type="match status" value="1"/>
</dbReference>
<dbReference type="SUPFAM" id="SSF56784">
    <property type="entry name" value="HAD-like"/>
    <property type="match status" value="1"/>
</dbReference>
<dbReference type="Gene3D" id="3.40.50.1000">
    <property type="entry name" value="HAD superfamily/HAD-like"/>
    <property type="match status" value="1"/>
</dbReference>
<accession>A0A831U0V3</accession>
<dbReference type="EMBL" id="DSOV01000026">
    <property type="protein sequence ID" value="HEN42044.1"/>
    <property type="molecule type" value="Genomic_DNA"/>
</dbReference>
<dbReference type="AlphaFoldDB" id="A0A831U0V3"/>
<protein>
    <submittedName>
        <fullName evidence="1">Trehalose-phosphatase</fullName>
    </submittedName>
</protein>
<dbReference type="InterPro" id="IPR023214">
    <property type="entry name" value="HAD_sf"/>
</dbReference>
<name>A0A831U0V3_GEOME</name>
<evidence type="ECO:0000313" key="1">
    <source>
        <dbReference type="EMBL" id="HEN42044.1"/>
    </source>
</evidence>